<evidence type="ECO:0008006" key="3">
    <source>
        <dbReference type="Google" id="ProtNLM"/>
    </source>
</evidence>
<dbReference type="EMBL" id="DPPF01000128">
    <property type="protein sequence ID" value="HCW93300.1"/>
    <property type="molecule type" value="Genomic_DNA"/>
</dbReference>
<dbReference type="PANTHER" id="PTHR41930:SF1">
    <property type="entry name" value="DEPHOSPHO-COA KINASE"/>
    <property type="match status" value="1"/>
</dbReference>
<dbReference type="Gene3D" id="3.40.50.300">
    <property type="entry name" value="P-loop containing nucleotide triphosphate hydrolases"/>
    <property type="match status" value="1"/>
</dbReference>
<dbReference type="InterPro" id="IPR027417">
    <property type="entry name" value="P-loop_NTPase"/>
</dbReference>
<reference evidence="1 2" key="1">
    <citation type="journal article" date="2018" name="Nat. Biotechnol.">
        <title>A standardized bacterial taxonomy based on genome phylogeny substantially revises the tree of life.</title>
        <authorList>
            <person name="Parks D.H."/>
            <person name="Chuvochina M."/>
            <person name="Waite D.W."/>
            <person name="Rinke C."/>
            <person name="Skarshewski A."/>
            <person name="Chaumeil P.A."/>
            <person name="Hugenholtz P."/>
        </authorList>
    </citation>
    <scope>NUCLEOTIDE SEQUENCE [LARGE SCALE GENOMIC DNA]</scope>
    <source>
        <strain evidence="1">UBA8672</strain>
    </source>
</reference>
<gene>
    <name evidence="1" type="ORF">DHM44_06435</name>
</gene>
<dbReference type="Proteomes" id="UP000262325">
    <property type="component" value="Unassembled WGS sequence"/>
</dbReference>
<dbReference type="RefSeq" id="WP_013885754.1">
    <property type="nucleotide sequence ID" value="NZ_JAAZVV010000133.1"/>
</dbReference>
<comment type="caution">
    <text evidence="1">The sequence shown here is derived from an EMBL/GenBank/DDBJ whole genome shotgun (WGS) entry which is preliminary data.</text>
</comment>
<dbReference type="Pfam" id="PF21448">
    <property type="entry name" value="DNMK"/>
    <property type="match status" value="1"/>
</dbReference>
<dbReference type="OMA" id="CDFVIEN"/>
<protein>
    <recommendedName>
        <fullName evidence="3">Dephospho-CoA kinase</fullName>
    </recommendedName>
</protein>
<dbReference type="PANTHER" id="PTHR41930">
    <property type="entry name" value="UPF0200 PROTEIN MJ1399"/>
    <property type="match status" value="1"/>
</dbReference>
<sequence>MNIAISGKQCAGKSTLAEIISKHNGAKLCKVIDKIYQINKLLGVPRNRGFMQDLGESIRKYFGEDYFVKDLASRVKQSGCSFVTDDMRKQIEFDTLKSAGFTTIYVDADEGIRRKRAEKLGLDFREDHPAEKEIEQLRNQCDFVIENNGTLDELENKIVNILKLQNKTLKDC</sequence>
<proteinExistence type="predicted"/>
<accession>A0A3D5QCA8</accession>
<evidence type="ECO:0000313" key="2">
    <source>
        <dbReference type="Proteomes" id="UP000262325"/>
    </source>
</evidence>
<dbReference type="AlphaFoldDB" id="A0A3D5QCA8"/>
<evidence type="ECO:0000313" key="1">
    <source>
        <dbReference type="EMBL" id="HCW93300.1"/>
    </source>
</evidence>
<dbReference type="SUPFAM" id="SSF52540">
    <property type="entry name" value="P-loop containing nucleoside triphosphate hydrolases"/>
    <property type="match status" value="1"/>
</dbReference>
<name>A0A3D5QCA8_FLESI</name>
<dbReference type="InterPro" id="IPR048444">
    <property type="entry name" value="DNMK"/>
</dbReference>
<organism evidence="1 2">
    <name type="scientific">Flexistipes sinusarabici</name>
    <dbReference type="NCBI Taxonomy" id="2352"/>
    <lineage>
        <taxon>Bacteria</taxon>
        <taxon>Pseudomonadati</taxon>
        <taxon>Deferribacterota</taxon>
        <taxon>Deferribacteres</taxon>
        <taxon>Deferribacterales</taxon>
        <taxon>Flexistipitaceae</taxon>
        <taxon>Flexistipes</taxon>
    </lineage>
</organism>